<evidence type="ECO:0000313" key="4">
    <source>
        <dbReference type="Proteomes" id="UP001194696"/>
    </source>
</evidence>
<name>A0ABQ7K3F1_9FUNG</name>
<protein>
    <recommendedName>
        <fullName evidence="5">Pentacotripeptide-repeat region of PRORP domain-containing protein</fullName>
    </recommendedName>
</protein>
<evidence type="ECO:0000313" key="3">
    <source>
        <dbReference type="EMBL" id="KAG0289735.1"/>
    </source>
</evidence>
<comment type="caution">
    <text evidence="3">The sequence shown here is derived from an EMBL/GenBank/DDBJ whole genome shotgun (WGS) entry which is preliminary data.</text>
</comment>
<feature type="compositionally biased region" description="Polar residues" evidence="2">
    <location>
        <begin position="148"/>
        <end position="163"/>
    </location>
</feature>
<proteinExistence type="predicted"/>
<gene>
    <name evidence="3" type="ORF">BGZ96_006767</name>
</gene>
<dbReference type="InterPro" id="IPR011990">
    <property type="entry name" value="TPR-like_helical_dom_sf"/>
</dbReference>
<dbReference type="Proteomes" id="UP001194696">
    <property type="component" value="Unassembled WGS sequence"/>
</dbReference>
<feature type="region of interest" description="Disordered" evidence="2">
    <location>
        <begin position="690"/>
        <end position="718"/>
    </location>
</feature>
<keyword evidence="1" id="KW-0677">Repeat</keyword>
<dbReference type="EMBL" id="JAAAIM010000330">
    <property type="protein sequence ID" value="KAG0289735.1"/>
    <property type="molecule type" value="Genomic_DNA"/>
</dbReference>
<dbReference type="PANTHER" id="PTHR47942">
    <property type="entry name" value="TETRATRICOPEPTIDE REPEAT (TPR)-LIKE SUPERFAMILY PROTEIN-RELATED"/>
    <property type="match status" value="1"/>
</dbReference>
<dbReference type="InterPro" id="IPR051222">
    <property type="entry name" value="PPR/CCM1_RNA-binding"/>
</dbReference>
<reference evidence="3 4" key="1">
    <citation type="journal article" date="2020" name="Fungal Divers.">
        <title>Resolving the Mortierellaceae phylogeny through synthesis of multi-gene phylogenetics and phylogenomics.</title>
        <authorList>
            <person name="Vandepol N."/>
            <person name="Liber J."/>
            <person name="Desiro A."/>
            <person name="Na H."/>
            <person name="Kennedy M."/>
            <person name="Barry K."/>
            <person name="Grigoriev I.V."/>
            <person name="Miller A.N."/>
            <person name="O'Donnell K."/>
            <person name="Stajich J.E."/>
            <person name="Bonito G."/>
        </authorList>
    </citation>
    <scope>NUCLEOTIDE SEQUENCE [LARGE SCALE GENOMIC DNA]</scope>
    <source>
        <strain evidence="3 4">AD045</strain>
    </source>
</reference>
<dbReference type="PANTHER" id="PTHR47942:SF63">
    <property type="entry name" value="PENTATRICOPEPTIDE REPEAT-CONTAINING PROTEIN"/>
    <property type="match status" value="1"/>
</dbReference>
<feature type="region of interest" description="Disordered" evidence="2">
    <location>
        <begin position="145"/>
        <end position="180"/>
    </location>
</feature>
<evidence type="ECO:0000256" key="1">
    <source>
        <dbReference type="ARBA" id="ARBA00022737"/>
    </source>
</evidence>
<dbReference type="Gene3D" id="1.25.40.10">
    <property type="entry name" value="Tetratricopeptide repeat domain"/>
    <property type="match status" value="2"/>
</dbReference>
<sequence length="835" mass="95351">MAQLGQSLKDRNLASALDVYLVVQRRTLPADQVESLFHFQRQLVQLFHFSTLEKAALDRPERFSKQILQLDQRRDGVLRHISERILVGDDHAEALAGLVDAIGKSRAMVQHSYLTNSTNKLKDWREALKVLEEWSAAEKPWDWKKSTSEAGVTNEAGTSGTTPTRKHASAGDVAKESGSSANIPTWRNAILERELGSWLVKLMSKLVYSHTYLVRSLLDTMPKQFGIKSTVEMHLVLLNYYAMFGRDGYRDTLSIVSSMDSKGIFWKQETAVYDYLLYSLSHMSGNEAHAGKIIDQMLANDLVPREETMKAAILCAARSGDLEACSRYISRMHEEWNLDIGERMKAILLYACAKRGDFDSAVEILGQLSVAGTLVRSKAESRIKKRSVGDNPSLTSTSTTNAQLEEILSNPDIINNTNVLLALINQTHNKRGNKKQMTQDFIKEEVSKVLELFTVITKNPQQVDTQLYTIMMQYLSTLPSPLPGMTYLYKEMQETKSAKPNHVTYKIMLEACAEQMDMDYGKQLWDDMDTSKVIKDCYVRASFVKGWGKIGYLKQAEWIAREGFLIQQGLDKDRRQHRLAFALKNRKRRDQGLPELQEPPRLPRRQRLNDMISLNVVHELMRANRAHNKPDRVYEIYQEIEHGNWGRRMRPNQFTLSIVLQACGSGTATSKLVDQGIDLVERYLESQHRQLQQFKGEDDDDQDDDSNRTKAVTDAEETISGKTSLASLSDVNYQLYFTMLGRHHRQRKMVTVWDEMMQVIERPPSHGTTNMVMEALENVQWGATPIKRIQRQLRERWPQVDWDGAGKKKRVPGSGLVEELVDEDRSVGAGGRFWR</sequence>
<organism evidence="3 4">
    <name type="scientific">Linnemannia gamsii</name>
    <dbReference type="NCBI Taxonomy" id="64522"/>
    <lineage>
        <taxon>Eukaryota</taxon>
        <taxon>Fungi</taxon>
        <taxon>Fungi incertae sedis</taxon>
        <taxon>Mucoromycota</taxon>
        <taxon>Mortierellomycotina</taxon>
        <taxon>Mortierellomycetes</taxon>
        <taxon>Mortierellales</taxon>
        <taxon>Mortierellaceae</taxon>
        <taxon>Linnemannia</taxon>
    </lineage>
</organism>
<evidence type="ECO:0000256" key="2">
    <source>
        <dbReference type="SAM" id="MobiDB-lite"/>
    </source>
</evidence>
<keyword evidence="4" id="KW-1185">Reference proteome</keyword>
<evidence type="ECO:0008006" key="5">
    <source>
        <dbReference type="Google" id="ProtNLM"/>
    </source>
</evidence>
<accession>A0ABQ7K3F1</accession>